<dbReference type="PANTHER" id="PTHR35340">
    <property type="entry name" value="PQQ ENZYME REPEAT PROTEIN-RELATED"/>
    <property type="match status" value="1"/>
</dbReference>
<accession>A0A179FV54</accession>
<proteinExistence type="predicted"/>
<protein>
    <submittedName>
        <fullName evidence="3">Arylsulfotransferase protein</fullName>
    </submittedName>
</protein>
<feature type="transmembrane region" description="Helical" evidence="1">
    <location>
        <begin position="548"/>
        <end position="567"/>
    </location>
</feature>
<evidence type="ECO:0000256" key="2">
    <source>
        <dbReference type="SAM" id="SignalP"/>
    </source>
</evidence>
<dbReference type="Pfam" id="PF14269">
    <property type="entry name" value="Arylsulfotran_2"/>
    <property type="match status" value="1"/>
</dbReference>
<name>A0A179FV54_PURLI</name>
<dbReference type="InterPro" id="IPR053143">
    <property type="entry name" value="Arylsulfate_ST"/>
</dbReference>
<organism evidence="3 4">
    <name type="scientific">Purpureocillium lilacinum</name>
    <name type="common">Paecilomyces lilacinus</name>
    <dbReference type="NCBI Taxonomy" id="33203"/>
    <lineage>
        <taxon>Eukaryota</taxon>
        <taxon>Fungi</taxon>
        <taxon>Dikarya</taxon>
        <taxon>Ascomycota</taxon>
        <taxon>Pezizomycotina</taxon>
        <taxon>Sordariomycetes</taxon>
        <taxon>Hypocreomycetidae</taxon>
        <taxon>Hypocreales</taxon>
        <taxon>Ophiocordycipitaceae</taxon>
        <taxon>Purpureocillium</taxon>
    </lineage>
</organism>
<keyword evidence="1" id="KW-0812">Transmembrane</keyword>
<dbReference type="GO" id="GO:0016740">
    <property type="term" value="F:transferase activity"/>
    <property type="evidence" value="ECO:0007669"/>
    <property type="project" value="UniProtKB-KW"/>
</dbReference>
<reference evidence="3 4" key="1">
    <citation type="submission" date="2016-01" db="EMBL/GenBank/DDBJ databases">
        <title>Biosynthesis of antibiotic leucinostatins and their inhibition on Phytophthora in bio-control Purpureocillium lilacinum.</title>
        <authorList>
            <person name="Wang G."/>
            <person name="Liu Z."/>
            <person name="Lin R."/>
            <person name="Li E."/>
            <person name="Mao Z."/>
            <person name="Ling J."/>
            <person name="Yin W."/>
            <person name="Xie B."/>
        </authorList>
    </citation>
    <scope>NUCLEOTIDE SEQUENCE [LARGE SCALE GENOMIC DNA]</scope>
    <source>
        <strain evidence="3">PLBJ-1</strain>
    </source>
</reference>
<keyword evidence="1" id="KW-1133">Transmembrane helix</keyword>
<dbReference type="EMBL" id="LSBH01000011">
    <property type="protein sequence ID" value="OAQ69502.1"/>
    <property type="molecule type" value="Genomic_DNA"/>
</dbReference>
<keyword evidence="1" id="KW-0472">Membrane</keyword>
<feature type="signal peptide" evidence="2">
    <location>
        <begin position="1"/>
        <end position="31"/>
    </location>
</feature>
<keyword evidence="3" id="KW-0808">Transferase</keyword>
<dbReference type="AlphaFoldDB" id="A0A179FV54"/>
<keyword evidence="2" id="KW-0732">Signal</keyword>
<evidence type="ECO:0000256" key="1">
    <source>
        <dbReference type="SAM" id="Phobius"/>
    </source>
</evidence>
<feature type="chain" id="PRO_5008102043" evidence="2">
    <location>
        <begin position="32"/>
        <end position="601"/>
    </location>
</feature>
<sequence length="601" mass="66354">MQPPCSISSGAIAIQHLLLPLSLLLAGCVSAEQPVFTDSAEFDNETFGKYPVQTFKSTPIVAPRPNFLLRDSRCESDLYTFLTPRGYVEAARNAQMTILDQGGHLVWTSGWEGKQIYNLMVQRYRGHNYLTFWAGNDAVGGHGAGTYYMLDETYTLRHTIKAGNNLQGDLHDFRLTDRGTALMTVYEVREHDLSSMGKKKGPIWDCLIQEMDIETGNVVFQWRAAEHFNISDTYRGIGGEGEPGGAPFDWFHINSIDKDRKGNYLISSRYMSNLAYIDGRTGDVLWTLGGKKNMFKDLSGGKATNFRYQHDATWDLDYTEITLFDNSDLGKLSDASRPRGMRIKVDQEARTVRLVAEYRNPQHIPAESQGSTQTLPGGNVVVGFGFTAVWTEFAHDGTPLCDVHYGSQSRFGTGDVQSYRVVKFAWRGFPTTNPDLAVAQDDAGVWRVYASWNGATEVADWVLQGAADDEDGADAADWQVIETSAKDGFETDFVLDVDHPQYLRAVALDSKGNALGTSKALDAGNVTVDYEVPKPEPTDNIAYTRETVALGAGVVVGMAFVGICVLARPAMQVWRRADLGRKRVLYKKLSTGGGRSSFAAV</sequence>
<dbReference type="Proteomes" id="UP000078240">
    <property type="component" value="Unassembled WGS sequence"/>
</dbReference>
<dbReference type="InterPro" id="IPR039535">
    <property type="entry name" value="ASST-like"/>
</dbReference>
<comment type="caution">
    <text evidence="3">The sequence shown here is derived from an EMBL/GenBank/DDBJ whole genome shotgun (WGS) entry which is preliminary data.</text>
</comment>
<evidence type="ECO:0000313" key="3">
    <source>
        <dbReference type="EMBL" id="OAQ69502.1"/>
    </source>
</evidence>
<gene>
    <name evidence="3" type="ORF">VFPBJ_10877</name>
</gene>
<evidence type="ECO:0000313" key="4">
    <source>
        <dbReference type="Proteomes" id="UP000078240"/>
    </source>
</evidence>
<dbReference type="PANTHER" id="PTHR35340:SF5">
    <property type="entry name" value="ASST-DOMAIN-CONTAINING PROTEIN"/>
    <property type="match status" value="1"/>
</dbReference>